<organism evidence="1 2">
    <name type="scientific">Aureobasidium subglaciale (strain EXF-2481)</name>
    <name type="common">Aureobasidium pullulans var. subglaciale</name>
    <dbReference type="NCBI Taxonomy" id="1043005"/>
    <lineage>
        <taxon>Eukaryota</taxon>
        <taxon>Fungi</taxon>
        <taxon>Dikarya</taxon>
        <taxon>Ascomycota</taxon>
        <taxon>Pezizomycotina</taxon>
        <taxon>Dothideomycetes</taxon>
        <taxon>Dothideomycetidae</taxon>
        <taxon>Dothideales</taxon>
        <taxon>Saccotheciaceae</taxon>
        <taxon>Aureobasidium</taxon>
    </lineage>
</organism>
<dbReference type="AlphaFoldDB" id="A0A074ZD29"/>
<dbReference type="PROSITE" id="PS51257">
    <property type="entry name" value="PROKAR_LIPOPROTEIN"/>
    <property type="match status" value="1"/>
</dbReference>
<reference evidence="1 2" key="1">
    <citation type="journal article" date="2014" name="BMC Genomics">
        <title>Genome sequencing of four Aureobasidium pullulans varieties: biotechnological potential, stress tolerance, and description of new species.</title>
        <authorList>
            <person name="Gostin Ar C."/>
            <person name="Ohm R.A."/>
            <person name="Kogej T."/>
            <person name="Sonjak S."/>
            <person name="Turk M."/>
            <person name="Zajc J."/>
            <person name="Zalar P."/>
            <person name="Grube M."/>
            <person name="Sun H."/>
            <person name="Han J."/>
            <person name="Sharma A."/>
            <person name="Chiniquy J."/>
            <person name="Ngan C.Y."/>
            <person name="Lipzen A."/>
            <person name="Barry K."/>
            <person name="Grigoriev I.V."/>
            <person name="Gunde-Cimerman N."/>
        </authorList>
    </citation>
    <scope>NUCLEOTIDE SEQUENCE [LARGE SCALE GENOMIC DNA]</scope>
    <source>
        <strain evidence="1 2">EXF-2481</strain>
    </source>
</reference>
<protein>
    <submittedName>
        <fullName evidence="1">Uncharacterized protein</fullName>
    </submittedName>
</protein>
<dbReference type="HOGENOM" id="CLU_2108578_0_0_1"/>
<proteinExistence type="predicted"/>
<dbReference type="Proteomes" id="UP000030641">
    <property type="component" value="Unassembled WGS sequence"/>
</dbReference>
<dbReference type="RefSeq" id="XP_013345154.1">
    <property type="nucleotide sequence ID" value="XM_013489700.1"/>
</dbReference>
<name>A0A074ZD29_AURSE</name>
<dbReference type="EMBL" id="KL584756">
    <property type="protein sequence ID" value="KEQ96571.1"/>
    <property type="molecule type" value="Genomic_DNA"/>
</dbReference>
<keyword evidence="2" id="KW-1185">Reference proteome</keyword>
<evidence type="ECO:0000313" key="1">
    <source>
        <dbReference type="EMBL" id="KEQ96571.1"/>
    </source>
</evidence>
<dbReference type="InParanoid" id="A0A074ZD29"/>
<accession>A0A074ZD29</accession>
<sequence length="115" mass="13305">MIDRQCYQALMSQLRPIRTCCLGAYLAMALSVSGCCSSWICRSILLPYLWRSSVLFCVTMNDVEHKTKVREALDSYSFLVAIKVSHVVAQDHAMDFYDYKLYPPLPTMRHFEEII</sequence>
<gene>
    <name evidence="1" type="ORF">AUEXF2481DRAFT_645458</name>
</gene>
<dbReference type="GeneID" id="25369949"/>
<evidence type="ECO:0000313" key="2">
    <source>
        <dbReference type="Proteomes" id="UP000030641"/>
    </source>
</evidence>